<feature type="transmembrane region" description="Helical" evidence="1">
    <location>
        <begin position="145"/>
        <end position="162"/>
    </location>
</feature>
<keyword evidence="4" id="KW-0418">Kinase</keyword>
<dbReference type="Pfam" id="PF03707">
    <property type="entry name" value="MHYT"/>
    <property type="match status" value="2"/>
</dbReference>
<keyword evidence="1" id="KW-0812">Transmembrane</keyword>
<feature type="transmembrane region" description="Helical" evidence="1">
    <location>
        <begin position="107"/>
        <end position="125"/>
    </location>
</feature>
<dbReference type="EMBL" id="WWHY01000001">
    <property type="protein sequence ID" value="MYR32269.1"/>
    <property type="molecule type" value="Genomic_DNA"/>
</dbReference>
<feature type="domain" description="MHYT" evidence="3">
    <location>
        <begin position="7"/>
        <end position="196"/>
    </location>
</feature>
<name>A0A7K2IQL5_9ACTN</name>
<evidence type="ECO:0000313" key="5">
    <source>
        <dbReference type="Proteomes" id="UP000467124"/>
    </source>
</evidence>
<sequence>MADLLPQDWLTPAIAYTVSAIGSFLGLSFASRARRASGLFRLQWLALASLALGGMGVWSMHFIAMLGYSVPGTVIRYDAPLTVISGLVPILVMGAALYLVIRFRGAVRLLAGGVLLGLGIVSMHYTGMASMNLHGDLHHDPVPVAVSAVIAVFAATAVLWGARRLSHYGAIALASLLLALTITAVHYTGMSGVYVTEPHVETVGPPDGLKALDLLLPMIIGLFVLLLICSLLLLLSDSEDESRDPARRGSREPEPTTAAASPGEYAPRHSAVNTTTPPATDDVWSRTR</sequence>
<protein>
    <submittedName>
        <fullName evidence="4">Histidine kinase</fullName>
    </submittedName>
</protein>
<dbReference type="InterPro" id="IPR005330">
    <property type="entry name" value="MHYT_dom"/>
</dbReference>
<feature type="transmembrane region" description="Helical" evidence="1">
    <location>
        <begin position="214"/>
        <end position="235"/>
    </location>
</feature>
<keyword evidence="1" id="KW-0472">Membrane</keyword>
<dbReference type="PANTHER" id="PTHR35152:SF1">
    <property type="entry name" value="DOMAIN SIGNALLING PROTEIN, PUTATIVE (AFU_ORTHOLOGUE AFUA_5G11310)-RELATED"/>
    <property type="match status" value="1"/>
</dbReference>
<evidence type="ECO:0000313" key="4">
    <source>
        <dbReference type="EMBL" id="MYR32269.1"/>
    </source>
</evidence>
<evidence type="ECO:0000259" key="3">
    <source>
        <dbReference type="PROSITE" id="PS50924"/>
    </source>
</evidence>
<feature type="transmembrane region" description="Helical" evidence="1">
    <location>
        <begin position="169"/>
        <end position="194"/>
    </location>
</feature>
<reference evidence="4 5" key="1">
    <citation type="journal article" date="2019" name="Nat. Commun.">
        <title>The antimicrobial potential of Streptomyces from insect microbiomes.</title>
        <authorList>
            <person name="Chevrette M.G."/>
            <person name="Carlson C.M."/>
            <person name="Ortega H.E."/>
            <person name="Thomas C."/>
            <person name="Ananiev G.E."/>
            <person name="Barns K.J."/>
            <person name="Book A.J."/>
            <person name="Cagnazzo J."/>
            <person name="Carlos C."/>
            <person name="Flanigan W."/>
            <person name="Grubbs K.J."/>
            <person name="Horn H.A."/>
            <person name="Hoffmann F.M."/>
            <person name="Klassen J.L."/>
            <person name="Knack J.J."/>
            <person name="Lewin G.R."/>
            <person name="McDonald B.R."/>
            <person name="Muller L."/>
            <person name="Melo W.G.P."/>
            <person name="Pinto-Tomas A.A."/>
            <person name="Schmitz A."/>
            <person name="Wendt-Pienkowski E."/>
            <person name="Wildman S."/>
            <person name="Zhao M."/>
            <person name="Zhang F."/>
            <person name="Bugni T.S."/>
            <person name="Andes D.R."/>
            <person name="Pupo M.T."/>
            <person name="Currie C.R."/>
        </authorList>
    </citation>
    <scope>NUCLEOTIDE SEQUENCE [LARGE SCALE GENOMIC DNA]</scope>
    <source>
        <strain evidence="4 5">SID5840</strain>
    </source>
</reference>
<feature type="transmembrane region" description="Helical" evidence="1">
    <location>
        <begin position="79"/>
        <end position="100"/>
    </location>
</feature>
<organism evidence="4 5">
    <name type="scientific">Nocardiopsis alba</name>
    <dbReference type="NCBI Taxonomy" id="53437"/>
    <lineage>
        <taxon>Bacteria</taxon>
        <taxon>Bacillati</taxon>
        <taxon>Actinomycetota</taxon>
        <taxon>Actinomycetes</taxon>
        <taxon>Streptosporangiales</taxon>
        <taxon>Nocardiopsidaceae</taxon>
        <taxon>Nocardiopsis</taxon>
    </lineage>
</organism>
<keyword evidence="1" id="KW-1133">Transmembrane helix</keyword>
<dbReference type="GO" id="GO:0016020">
    <property type="term" value="C:membrane"/>
    <property type="evidence" value="ECO:0007669"/>
    <property type="project" value="UniProtKB-UniRule"/>
</dbReference>
<dbReference type="PANTHER" id="PTHR35152">
    <property type="entry name" value="DOMAIN SIGNALLING PROTEIN, PUTATIVE (AFU_ORTHOLOGUE AFUA_5G11310)-RELATED"/>
    <property type="match status" value="1"/>
</dbReference>
<dbReference type="RefSeq" id="WP_161110667.1">
    <property type="nucleotide sequence ID" value="NZ_JBHWJG010000005.1"/>
</dbReference>
<dbReference type="GO" id="GO:0016301">
    <property type="term" value="F:kinase activity"/>
    <property type="evidence" value="ECO:0007669"/>
    <property type="project" value="UniProtKB-KW"/>
</dbReference>
<feature type="region of interest" description="Disordered" evidence="2">
    <location>
        <begin position="241"/>
        <end position="288"/>
    </location>
</feature>
<evidence type="ECO:0000256" key="2">
    <source>
        <dbReference type="SAM" id="MobiDB-lite"/>
    </source>
</evidence>
<feature type="transmembrane region" description="Helical" evidence="1">
    <location>
        <begin position="13"/>
        <end position="30"/>
    </location>
</feature>
<proteinExistence type="predicted"/>
<keyword evidence="4" id="KW-0808">Transferase</keyword>
<gene>
    <name evidence="4" type="ORF">GTW20_08295</name>
</gene>
<evidence type="ECO:0000256" key="1">
    <source>
        <dbReference type="PROSITE-ProRule" id="PRU00244"/>
    </source>
</evidence>
<dbReference type="PROSITE" id="PS50924">
    <property type="entry name" value="MHYT"/>
    <property type="match status" value="1"/>
</dbReference>
<feature type="transmembrane region" description="Helical" evidence="1">
    <location>
        <begin position="42"/>
        <end position="67"/>
    </location>
</feature>
<dbReference type="Proteomes" id="UP000467124">
    <property type="component" value="Unassembled WGS sequence"/>
</dbReference>
<comment type="caution">
    <text evidence="4">The sequence shown here is derived from an EMBL/GenBank/DDBJ whole genome shotgun (WGS) entry which is preliminary data.</text>
</comment>
<dbReference type="AlphaFoldDB" id="A0A7K2IQL5"/>
<feature type="compositionally biased region" description="Basic and acidic residues" evidence="2">
    <location>
        <begin position="243"/>
        <end position="254"/>
    </location>
</feature>
<accession>A0A7K2IQL5</accession>